<proteinExistence type="predicted"/>
<feature type="non-terminal residue" evidence="1">
    <location>
        <position position="1"/>
    </location>
</feature>
<sequence length="179" mass="20858">EKYLHQLIQVSDPRSIMELIFEISLQRSNKEILFCWAAFKTIQFMDFNDRIGILFLCLDCLFSNQVQINQKEETILNLFVYCHSFQIEMTKMVRSKKIISILQKRKSKTRGMEVLSSMIPEILKDLLSNDKETALQTYLSNLHVNDITVNHILLLDAIRAGLKYSKKSDGMLQNFMGLC</sequence>
<dbReference type="EMBL" id="UINC01135024">
    <property type="protein sequence ID" value="SVD18924.1"/>
    <property type="molecule type" value="Genomic_DNA"/>
</dbReference>
<name>A0A382T9X6_9ZZZZ</name>
<dbReference type="AlphaFoldDB" id="A0A382T9X6"/>
<evidence type="ECO:0000313" key="1">
    <source>
        <dbReference type="EMBL" id="SVD18924.1"/>
    </source>
</evidence>
<protein>
    <submittedName>
        <fullName evidence="1">Uncharacterized protein</fullName>
    </submittedName>
</protein>
<gene>
    <name evidence="1" type="ORF">METZ01_LOCUS371778</name>
</gene>
<organism evidence="1">
    <name type="scientific">marine metagenome</name>
    <dbReference type="NCBI Taxonomy" id="408172"/>
    <lineage>
        <taxon>unclassified sequences</taxon>
        <taxon>metagenomes</taxon>
        <taxon>ecological metagenomes</taxon>
    </lineage>
</organism>
<accession>A0A382T9X6</accession>
<reference evidence="1" key="1">
    <citation type="submission" date="2018-05" db="EMBL/GenBank/DDBJ databases">
        <authorList>
            <person name="Lanie J.A."/>
            <person name="Ng W.-L."/>
            <person name="Kazmierczak K.M."/>
            <person name="Andrzejewski T.M."/>
            <person name="Davidsen T.M."/>
            <person name="Wayne K.J."/>
            <person name="Tettelin H."/>
            <person name="Glass J.I."/>
            <person name="Rusch D."/>
            <person name="Podicherti R."/>
            <person name="Tsui H.-C.T."/>
            <person name="Winkler M.E."/>
        </authorList>
    </citation>
    <scope>NUCLEOTIDE SEQUENCE</scope>
</reference>